<sequence length="167" mass="19736">MRYKTQKHKTGGFTLLELILVMVILSTVLAMAAPSLSGFFSGRQLRWSAEHVVMLTRYAHTQSIHQSRIYRLSFDLNQRQYRLSSLDRGEYVDQDEQLKSRFNISEGIELEFDNFDRDGSLYFIEFTPEGYCRQCRIEFRDETGRGWEILCPSPAEKFFIREIEDRN</sequence>
<proteinExistence type="predicted"/>
<dbReference type="PROSITE" id="PS00409">
    <property type="entry name" value="PROKAR_NTER_METHYL"/>
    <property type="match status" value="1"/>
</dbReference>
<dbReference type="STRING" id="1851148.SMSP2_01760"/>
<dbReference type="KEGG" id="pbas:SMSP2_01760"/>
<dbReference type="InterPro" id="IPR012902">
    <property type="entry name" value="N_methyl_site"/>
</dbReference>
<dbReference type="Pfam" id="PF07963">
    <property type="entry name" value="N_methyl"/>
    <property type="match status" value="1"/>
</dbReference>
<name>A0A1Q2MGF1_9BACT</name>
<dbReference type="NCBIfam" id="TIGR02532">
    <property type="entry name" value="IV_pilin_GFxxxE"/>
    <property type="match status" value="1"/>
</dbReference>
<organism evidence="2 3">
    <name type="scientific">Limihaloglobus sulfuriphilus</name>
    <dbReference type="NCBI Taxonomy" id="1851148"/>
    <lineage>
        <taxon>Bacteria</taxon>
        <taxon>Pseudomonadati</taxon>
        <taxon>Planctomycetota</taxon>
        <taxon>Phycisphaerae</taxon>
        <taxon>Sedimentisphaerales</taxon>
        <taxon>Sedimentisphaeraceae</taxon>
        <taxon>Limihaloglobus</taxon>
    </lineage>
</organism>
<keyword evidence="1" id="KW-1133">Transmembrane helix</keyword>
<keyword evidence="1" id="KW-0472">Membrane</keyword>
<dbReference type="SUPFAM" id="SSF54523">
    <property type="entry name" value="Pili subunits"/>
    <property type="match status" value="1"/>
</dbReference>
<keyword evidence="3" id="KW-1185">Reference proteome</keyword>
<feature type="transmembrane region" description="Helical" evidence="1">
    <location>
        <begin position="12"/>
        <end position="33"/>
    </location>
</feature>
<evidence type="ECO:0000313" key="2">
    <source>
        <dbReference type="EMBL" id="AQQ71387.1"/>
    </source>
</evidence>
<reference evidence="3" key="1">
    <citation type="submission" date="2017-02" db="EMBL/GenBank/DDBJ databases">
        <title>Comparative genomics and description of representatives of a novel lineage of planctomycetes thriving in anoxic sediments.</title>
        <authorList>
            <person name="Spring S."/>
            <person name="Bunk B."/>
            <person name="Sproer C."/>
        </authorList>
    </citation>
    <scope>NUCLEOTIDE SEQUENCE [LARGE SCALE GENOMIC DNA]</scope>
    <source>
        <strain evidence="3">SM-Chi-D1</strain>
    </source>
</reference>
<dbReference type="RefSeq" id="WP_146683570.1">
    <property type="nucleotide sequence ID" value="NZ_CP019646.1"/>
</dbReference>
<gene>
    <name evidence="2" type="ORF">SMSP2_01760</name>
</gene>
<keyword evidence="1" id="KW-0812">Transmembrane</keyword>
<protein>
    <submittedName>
        <fullName evidence="2">Type II secretion system protein H</fullName>
    </submittedName>
</protein>
<evidence type="ECO:0000313" key="3">
    <source>
        <dbReference type="Proteomes" id="UP000188181"/>
    </source>
</evidence>
<dbReference type="AlphaFoldDB" id="A0A1Q2MGF1"/>
<dbReference type="EMBL" id="CP019646">
    <property type="protein sequence ID" value="AQQ71387.1"/>
    <property type="molecule type" value="Genomic_DNA"/>
</dbReference>
<accession>A0A1Q2MGF1</accession>
<evidence type="ECO:0000256" key="1">
    <source>
        <dbReference type="SAM" id="Phobius"/>
    </source>
</evidence>
<dbReference type="InterPro" id="IPR045584">
    <property type="entry name" value="Pilin-like"/>
</dbReference>
<dbReference type="Proteomes" id="UP000188181">
    <property type="component" value="Chromosome"/>
</dbReference>
<dbReference type="OrthoDB" id="5786415at2"/>